<dbReference type="OMA" id="YIRKRER"/>
<gene>
    <name evidence="3" type="ORF">LOTGIDRAFT_59355</name>
</gene>
<dbReference type="InterPro" id="IPR004827">
    <property type="entry name" value="bZIP"/>
</dbReference>
<feature type="non-terminal residue" evidence="3">
    <location>
        <position position="68"/>
    </location>
</feature>
<dbReference type="GO" id="GO:0006351">
    <property type="term" value="P:DNA-templated transcription"/>
    <property type="evidence" value="ECO:0007669"/>
    <property type="project" value="InterPro"/>
</dbReference>
<dbReference type="Gene3D" id="1.20.5.170">
    <property type="match status" value="1"/>
</dbReference>
<dbReference type="OrthoDB" id="10032067at2759"/>
<accession>V3ZL05</accession>
<dbReference type="HOGENOM" id="CLU_178951_2_0_1"/>
<dbReference type="GeneID" id="20251507"/>
<dbReference type="SUPFAM" id="SSF57959">
    <property type="entry name" value="Leucine zipper domain"/>
    <property type="match status" value="1"/>
</dbReference>
<dbReference type="EMBL" id="KB203796">
    <property type="protein sequence ID" value="ESO83085.1"/>
    <property type="molecule type" value="Genomic_DNA"/>
</dbReference>
<name>V3ZL05_LOTGI</name>
<evidence type="ECO:0000313" key="4">
    <source>
        <dbReference type="Proteomes" id="UP000030746"/>
    </source>
</evidence>
<organism evidence="3 4">
    <name type="scientific">Lottia gigantea</name>
    <name type="common">Giant owl limpet</name>
    <dbReference type="NCBI Taxonomy" id="225164"/>
    <lineage>
        <taxon>Eukaryota</taxon>
        <taxon>Metazoa</taxon>
        <taxon>Spiralia</taxon>
        <taxon>Lophotrochozoa</taxon>
        <taxon>Mollusca</taxon>
        <taxon>Gastropoda</taxon>
        <taxon>Patellogastropoda</taxon>
        <taxon>Lottioidea</taxon>
        <taxon>Lottiidae</taxon>
        <taxon>Lottia</taxon>
    </lineage>
</organism>
<evidence type="ECO:0000313" key="3">
    <source>
        <dbReference type="EMBL" id="ESO83085.1"/>
    </source>
</evidence>
<dbReference type="STRING" id="225164.V3ZL05"/>
<dbReference type="PROSITE" id="PS50217">
    <property type="entry name" value="BZIP"/>
    <property type="match status" value="1"/>
</dbReference>
<dbReference type="PANTHER" id="PTHR23334:SF20">
    <property type="entry name" value="BASIC LEUCINE ZIPPER 24"/>
    <property type="match status" value="1"/>
</dbReference>
<dbReference type="SMART" id="SM00338">
    <property type="entry name" value="BRLZ"/>
    <property type="match status" value="1"/>
</dbReference>
<evidence type="ECO:0000259" key="2">
    <source>
        <dbReference type="PROSITE" id="PS50217"/>
    </source>
</evidence>
<dbReference type="CTD" id="20251507"/>
<reference evidence="3 4" key="1">
    <citation type="journal article" date="2013" name="Nature">
        <title>Insights into bilaterian evolution from three spiralian genomes.</title>
        <authorList>
            <person name="Simakov O."/>
            <person name="Marletaz F."/>
            <person name="Cho S.J."/>
            <person name="Edsinger-Gonzales E."/>
            <person name="Havlak P."/>
            <person name="Hellsten U."/>
            <person name="Kuo D.H."/>
            <person name="Larsson T."/>
            <person name="Lv J."/>
            <person name="Arendt D."/>
            <person name="Savage R."/>
            <person name="Osoegawa K."/>
            <person name="de Jong P."/>
            <person name="Grimwood J."/>
            <person name="Chapman J.A."/>
            <person name="Shapiro H."/>
            <person name="Aerts A."/>
            <person name="Otillar R.P."/>
            <person name="Terry A.Y."/>
            <person name="Boore J.L."/>
            <person name="Grigoriev I.V."/>
            <person name="Lindberg D.R."/>
            <person name="Seaver E.C."/>
            <person name="Weisblat D.A."/>
            <person name="Putnam N.H."/>
            <person name="Rokhsar D.S."/>
        </authorList>
    </citation>
    <scope>NUCLEOTIDE SEQUENCE [LARGE SCALE GENOMIC DNA]</scope>
</reference>
<sequence>KKAVVKGSEEYTDKRYRNNVAVRKSRAKAKERQKTTESRVQELGAENDKLQKKIDLLTKELNVLKGLF</sequence>
<dbReference type="KEGG" id="lgi:LOTGIDRAFT_59355"/>
<dbReference type="CDD" id="cd14693">
    <property type="entry name" value="bZIP_CEBP"/>
    <property type="match status" value="1"/>
</dbReference>
<dbReference type="GO" id="GO:0000978">
    <property type="term" value="F:RNA polymerase II cis-regulatory region sequence-specific DNA binding"/>
    <property type="evidence" value="ECO:0007669"/>
    <property type="project" value="TreeGrafter"/>
</dbReference>
<feature type="region of interest" description="Disordered" evidence="1">
    <location>
        <begin position="21"/>
        <end position="40"/>
    </location>
</feature>
<dbReference type="PANTHER" id="PTHR23334">
    <property type="entry name" value="CCAAT/ENHANCER BINDING PROTEIN"/>
    <property type="match status" value="1"/>
</dbReference>
<dbReference type="InterPro" id="IPR031106">
    <property type="entry name" value="C/EBP"/>
</dbReference>
<feature type="domain" description="BZIP" evidence="2">
    <location>
        <begin position="8"/>
        <end position="68"/>
    </location>
</feature>
<dbReference type="AlphaFoldDB" id="V3ZL05"/>
<feature type="compositionally biased region" description="Basic and acidic residues" evidence="1">
    <location>
        <begin position="28"/>
        <end position="40"/>
    </location>
</feature>
<keyword evidence="4" id="KW-1185">Reference proteome</keyword>
<evidence type="ECO:0000256" key="1">
    <source>
        <dbReference type="SAM" id="MobiDB-lite"/>
    </source>
</evidence>
<proteinExistence type="predicted"/>
<protein>
    <recommendedName>
        <fullName evidence="2">BZIP domain-containing protein</fullName>
    </recommendedName>
</protein>
<dbReference type="InterPro" id="IPR046347">
    <property type="entry name" value="bZIP_sf"/>
</dbReference>
<dbReference type="RefSeq" id="XP_009066203.1">
    <property type="nucleotide sequence ID" value="XM_009067955.1"/>
</dbReference>
<feature type="non-terminal residue" evidence="3">
    <location>
        <position position="1"/>
    </location>
</feature>
<dbReference type="Pfam" id="PF07716">
    <property type="entry name" value="bZIP_2"/>
    <property type="match status" value="1"/>
</dbReference>
<dbReference type="Proteomes" id="UP000030746">
    <property type="component" value="Unassembled WGS sequence"/>
</dbReference>
<dbReference type="GO" id="GO:0000981">
    <property type="term" value="F:DNA-binding transcription factor activity, RNA polymerase II-specific"/>
    <property type="evidence" value="ECO:0007669"/>
    <property type="project" value="TreeGrafter"/>
</dbReference>